<gene>
    <name evidence="1" type="ORF">B0H65DRAFT_419511</name>
</gene>
<dbReference type="AlphaFoldDB" id="A0AAE0JJ03"/>
<feature type="non-terminal residue" evidence="1">
    <location>
        <position position="1"/>
    </location>
</feature>
<comment type="caution">
    <text evidence="1">The sequence shown here is derived from an EMBL/GenBank/DDBJ whole genome shotgun (WGS) entry which is preliminary data.</text>
</comment>
<reference evidence="1" key="2">
    <citation type="submission" date="2023-06" db="EMBL/GenBank/DDBJ databases">
        <authorList>
            <consortium name="Lawrence Berkeley National Laboratory"/>
            <person name="Haridas S."/>
            <person name="Hensen N."/>
            <person name="Bonometti L."/>
            <person name="Westerberg I."/>
            <person name="Brannstrom I.O."/>
            <person name="Guillou S."/>
            <person name="Cros-Aarteil S."/>
            <person name="Calhoun S."/>
            <person name="Kuo A."/>
            <person name="Mondo S."/>
            <person name="Pangilinan J."/>
            <person name="Riley R."/>
            <person name="Labutti K."/>
            <person name="Andreopoulos B."/>
            <person name="Lipzen A."/>
            <person name="Chen C."/>
            <person name="Yanf M."/>
            <person name="Daum C."/>
            <person name="Ng V."/>
            <person name="Clum A."/>
            <person name="Steindorff A."/>
            <person name="Ohm R."/>
            <person name="Martin F."/>
            <person name="Silar P."/>
            <person name="Natvig D."/>
            <person name="Lalanne C."/>
            <person name="Gautier V."/>
            <person name="Ament-Velasquez S.L."/>
            <person name="Kruys A."/>
            <person name="Hutchinson M.I."/>
            <person name="Powell A.J."/>
            <person name="Barry K."/>
            <person name="Miller A.N."/>
            <person name="Grigoriev I.V."/>
            <person name="Debuchy R."/>
            <person name="Gladieux P."/>
            <person name="Thoren M.H."/>
            <person name="Johannesson H."/>
        </authorList>
    </citation>
    <scope>NUCLEOTIDE SEQUENCE</scope>
    <source>
        <strain evidence="1">CBS 560.94</strain>
    </source>
</reference>
<accession>A0AAE0JJ03</accession>
<dbReference type="Proteomes" id="UP001278500">
    <property type="component" value="Unassembled WGS sequence"/>
</dbReference>
<organism evidence="1 2">
    <name type="scientific">Neurospora tetraspora</name>
    <dbReference type="NCBI Taxonomy" id="94610"/>
    <lineage>
        <taxon>Eukaryota</taxon>
        <taxon>Fungi</taxon>
        <taxon>Dikarya</taxon>
        <taxon>Ascomycota</taxon>
        <taxon>Pezizomycotina</taxon>
        <taxon>Sordariomycetes</taxon>
        <taxon>Sordariomycetidae</taxon>
        <taxon>Sordariales</taxon>
        <taxon>Sordariaceae</taxon>
        <taxon>Neurospora</taxon>
    </lineage>
</organism>
<evidence type="ECO:0000313" key="2">
    <source>
        <dbReference type="Proteomes" id="UP001278500"/>
    </source>
</evidence>
<dbReference type="GeneID" id="87861369"/>
<keyword evidence="2" id="KW-1185">Reference proteome</keyword>
<dbReference type="EMBL" id="JAUEPP010000002">
    <property type="protein sequence ID" value="KAK3350585.1"/>
    <property type="molecule type" value="Genomic_DNA"/>
</dbReference>
<protein>
    <submittedName>
        <fullName evidence="1">Uncharacterized protein</fullName>
    </submittedName>
</protein>
<evidence type="ECO:0000313" key="1">
    <source>
        <dbReference type="EMBL" id="KAK3350585.1"/>
    </source>
</evidence>
<sequence>FKKRFKDVTFGLPYNYLPGSSFLYKKLSEEETYKFYIESRYFIYYKPGYIAL</sequence>
<reference evidence="1" key="1">
    <citation type="journal article" date="2023" name="Mol. Phylogenet. Evol.">
        <title>Genome-scale phylogeny and comparative genomics of the fungal order Sordariales.</title>
        <authorList>
            <person name="Hensen N."/>
            <person name="Bonometti L."/>
            <person name="Westerberg I."/>
            <person name="Brannstrom I.O."/>
            <person name="Guillou S."/>
            <person name="Cros-Aarteil S."/>
            <person name="Calhoun S."/>
            <person name="Haridas S."/>
            <person name="Kuo A."/>
            <person name="Mondo S."/>
            <person name="Pangilinan J."/>
            <person name="Riley R."/>
            <person name="LaButti K."/>
            <person name="Andreopoulos B."/>
            <person name="Lipzen A."/>
            <person name="Chen C."/>
            <person name="Yan M."/>
            <person name="Daum C."/>
            <person name="Ng V."/>
            <person name="Clum A."/>
            <person name="Steindorff A."/>
            <person name="Ohm R.A."/>
            <person name="Martin F."/>
            <person name="Silar P."/>
            <person name="Natvig D.O."/>
            <person name="Lalanne C."/>
            <person name="Gautier V."/>
            <person name="Ament-Velasquez S.L."/>
            <person name="Kruys A."/>
            <person name="Hutchinson M.I."/>
            <person name="Powell A.J."/>
            <person name="Barry K."/>
            <person name="Miller A.N."/>
            <person name="Grigoriev I.V."/>
            <person name="Debuchy R."/>
            <person name="Gladieux P."/>
            <person name="Hiltunen Thoren M."/>
            <person name="Johannesson H."/>
        </authorList>
    </citation>
    <scope>NUCLEOTIDE SEQUENCE</scope>
    <source>
        <strain evidence="1">CBS 560.94</strain>
    </source>
</reference>
<name>A0AAE0JJ03_9PEZI</name>
<dbReference type="RefSeq" id="XP_062683880.1">
    <property type="nucleotide sequence ID" value="XM_062824215.1"/>
</dbReference>
<proteinExistence type="predicted"/>